<dbReference type="PANTHER" id="PTHR43214">
    <property type="entry name" value="TWO-COMPONENT RESPONSE REGULATOR"/>
    <property type="match status" value="1"/>
</dbReference>
<evidence type="ECO:0000313" key="9">
    <source>
        <dbReference type="Proteomes" id="UP000307510"/>
    </source>
</evidence>
<keyword evidence="1" id="KW-0805">Transcription regulation</keyword>
<dbReference type="SUPFAM" id="SSF52172">
    <property type="entry name" value="CheY-like"/>
    <property type="match status" value="1"/>
</dbReference>
<dbReference type="AlphaFoldDB" id="A0A5R9AJC7"/>
<protein>
    <submittedName>
        <fullName evidence="8">Response regulator transcription factor</fullName>
    </submittedName>
</protein>
<gene>
    <name evidence="8" type="ORF">FEA48_02310</name>
</gene>
<evidence type="ECO:0000259" key="7">
    <source>
        <dbReference type="PROSITE" id="PS50110"/>
    </source>
</evidence>
<evidence type="ECO:0000259" key="6">
    <source>
        <dbReference type="PROSITE" id="PS50043"/>
    </source>
</evidence>
<feature type="region of interest" description="Disordered" evidence="5">
    <location>
        <begin position="169"/>
        <end position="198"/>
    </location>
</feature>
<keyword evidence="3" id="KW-0804">Transcription</keyword>
<dbReference type="InterPro" id="IPR039420">
    <property type="entry name" value="WalR-like"/>
</dbReference>
<evidence type="ECO:0000313" key="8">
    <source>
        <dbReference type="EMBL" id="TLP78047.1"/>
    </source>
</evidence>
<dbReference type="GO" id="GO:0000160">
    <property type="term" value="P:phosphorelay signal transduction system"/>
    <property type="evidence" value="ECO:0007669"/>
    <property type="project" value="InterPro"/>
</dbReference>
<feature type="modified residue" description="4-aspartylphosphate" evidence="4">
    <location>
        <position position="60"/>
    </location>
</feature>
<dbReference type="InterPro" id="IPR016032">
    <property type="entry name" value="Sig_transdc_resp-reg_C-effctor"/>
</dbReference>
<feature type="domain" description="HTH luxR-type" evidence="6">
    <location>
        <begin position="206"/>
        <end position="271"/>
    </location>
</feature>
<dbReference type="Proteomes" id="UP000307510">
    <property type="component" value="Unassembled WGS sequence"/>
</dbReference>
<keyword evidence="2" id="KW-0238">DNA-binding</keyword>
<keyword evidence="4" id="KW-0597">Phosphoprotein</keyword>
<organism evidence="8 9">
    <name type="scientific">Pseudomonas nitroreducens</name>
    <dbReference type="NCBI Taxonomy" id="46680"/>
    <lineage>
        <taxon>Bacteria</taxon>
        <taxon>Pseudomonadati</taxon>
        <taxon>Pseudomonadota</taxon>
        <taxon>Gammaproteobacteria</taxon>
        <taxon>Pseudomonadales</taxon>
        <taxon>Pseudomonadaceae</taxon>
        <taxon>Pseudomonas</taxon>
    </lineage>
</organism>
<dbReference type="PROSITE" id="PS50110">
    <property type="entry name" value="RESPONSE_REGULATORY"/>
    <property type="match status" value="1"/>
</dbReference>
<dbReference type="SUPFAM" id="SSF46894">
    <property type="entry name" value="C-terminal effector domain of the bipartite response regulators"/>
    <property type="match status" value="1"/>
</dbReference>
<dbReference type="InterPro" id="IPR000792">
    <property type="entry name" value="Tscrpt_reg_LuxR_C"/>
</dbReference>
<dbReference type="CDD" id="cd00156">
    <property type="entry name" value="REC"/>
    <property type="match status" value="1"/>
</dbReference>
<dbReference type="PRINTS" id="PR00038">
    <property type="entry name" value="HTHLUXR"/>
</dbReference>
<feature type="compositionally biased region" description="Low complexity" evidence="5">
    <location>
        <begin position="187"/>
        <end position="198"/>
    </location>
</feature>
<reference evidence="8 9" key="1">
    <citation type="submission" date="2019-05" db="EMBL/GenBank/DDBJ databases">
        <authorList>
            <person name="Moore K."/>
            <person name="O'Neill P."/>
            <person name="Farbos A."/>
            <person name="Studholme D.J."/>
        </authorList>
    </citation>
    <scope>NUCLEOTIDE SEQUENCE [LARGE SCALE GENOMIC DNA]</scope>
    <source>
        <strain evidence="8 9">DSM 9128</strain>
    </source>
</reference>
<evidence type="ECO:0000256" key="1">
    <source>
        <dbReference type="ARBA" id="ARBA00023015"/>
    </source>
</evidence>
<dbReference type="GO" id="GO:0006355">
    <property type="term" value="P:regulation of DNA-templated transcription"/>
    <property type="evidence" value="ECO:0007669"/>
    <property type="project" value="InterPro"/>
</dbReference>
<dbReference type="Gene3D" id="3.40.50.2300">
    <property type="match status" value="1"/>
</dbReference>
<dbReference type="SMART" id="SM00448">
    <property type="entry name" value="REC"/>
    <property type="match status" value="1"/>
</dbReference>
<dbReference type="RefSeq" id="WP_138212347.1">
    <property type="nucleotide sequence ID" value="NZ_VASG01000001.1"/>
</dbReference>
<dbReference type="GO" id="GO:0003677">
    <property type="term" value="F:DNA binding"/>
    <property type="evidence" value="ECO:0007669"/>
    <property type="project" value="UniProtKB-KW"/>
</dbReference>
<evidence type="ECO:0000256" key="3">
    <source>
        <dbReference type="ARBA" id="ARBA00023163"/>
    </source>
</evidence>
<comment type="caution">
    <text evidence="8">The sequence shown here is derived from an EMBL/GenBank/DDBJ whole genome shotgun (WGS) entry which is preliminary data.</text>
</comment>
<dbReference type="InterPro" id="IPR036388">
    <property type="entry name" value="WH-like_DNA-bd_sf"/>
</dbReference>
<dbReference type="SMART" id="SM00421">
    <property type="entry name" value="HTH_LUXR"/>
    <property type="match status" value="1"/>
</dbReference>
<evidence type="ECO:0000256" key="5">
    <source>
        <dbReference type="SAM" id="MobiDB-lite"/>
    </source>
</evidence>
<dbReference type="PROSITE" id="PS50043">
    <property type="entry name" value="HTH_LUXR_2"/>
    <property type="match status" value="1"/>
</dbReference>
<evidence type="ECO:0000256" key="2">
    <source>
        <dbReference type="ARBA" id="ARBA00023125"/>
    </source>
</evidence>
<proteinExistence type="predicted"/>
<dbReference type="EMBL" id="VASG01000001">
    <property type="protein sequence ID" value="TLP78047.1"/>
    <property type="molecule type" value="Genomic_DNA"/>
</dbReference>
<dbReference type="PANTHER" id="PTHR43214:SF41">
    <property type="entry name" value="NITRATE_NITRITE RESPONSE REGULATOR PROTEIN NARP"/>
    <property type="match status" value="1"/>
</dbReference>
<feature type="domain" description="Response regulatory" evidence="7">
    <location>
        <begin position="10"/>
        <end position="128"/>
    </location>
</feature>
<dbReference type="InterPro" id="IPR001789">
    <property type="entry name" value="Sig_transdc_resp-reg_receiver"/>
</dbReference>
<evidence type="ECO:0000256" key="4">
    <source>
        <dbReference type="PROSITE-ProRule" id="PRU00169"/>
    </source>
</evidence>
<dbReference type="InterPro" id="IPR011006">
    <property type="entry name" value="CheY-like_superfamily"/>
</dbReference>
<dbReference type="Pfam" id="PF00072">
    <property type="entry name" value="Response_reg"/>
    <property type="match status" value="1"/>
</dbReference>
<accession>A0A5R9AJC7</accession>
<dbReference type="Gene3D" id="1.10.10.10">
    <property type="entry name" value="Winged helix-like DNA-binding domain superfamily/Winged helix DNA-binding domain"/>
    <property type="match status" value="1"/>
</dbReference>
<sequence length="278" mass="30521">MEKTANRRFSVLVIDDEPQVTAELSELLENSGYRCVVSDSKDSALQKFRDDASIGLVICDLGLGRDNGIRVVEALKDVAGATRFFETIILTGQQGSQEVIEAMRVGVADYYQKPVAPMDLLKGLERLEARLHERIRSQLSLSHVNQRLEYLAESLNSISRDIHKIKYEVHGGGGQPASSGALKQEQPEPAASAAPSNAEQMTPVVNNPLFNKLSPRQQAVARLVSKGLTNYQIAYDLGITENTVKLYVSQVLRLMHMHNRTQLALAISPSASQSSAVH</sequence>
<dbReference type="CDD" id="cd06170">
    <property type="entry name" value="LuxR_C_like"/>
    <property type="match status" value="1"/>
</dbReference>
<name>A0A5R9AJC7_PSENT</name>
<reference evidence="9" key="2">
    <citation type="submission" date="2019-06" db="EMBL/GenBank/DDBJ databases">
        <title>AzeR, a transcriptional regulator that responds to azelaic acid in Pseudomonas nitroreducens.</title>
        <authorList>
            <person name="Bez C."/>
            <person name="Javvadi S.G."/>
            <person name="Bertani I."/>
            <person name="Devescovi G."/>
            <person name="Studholme D.J."/>
            <person name="Geller A."/>
            <person name="Levy A."/>
            <person name="Venturi V."/>
        </authorList>
    </citation>
    <scope>NUCLEOTIDE SEQUENCE [LARGE SCALE GENOMIC DNA]</scope>
    <source>
        <strain evidence="9">DSM 9128</strain>
    </source>
</reference>
<dbReference type="Pfam" id="PF00196">
    <property type="entry name" value="GerE"/>
    <property type="match status" value="1"/>
</dbReference>